<name>A0A967KEX8_9PROT</name>
<dbReference type="EMBL" id="JAAQPH010000008">
    <property type="protein sequence ID" value="NIA69271.1"/>
    <property type="molecule type" value="Genomic_DNA"/>
</dbReference>
<accession>A0A967KEX8</accession>
<keyword evidence="2" id="KW-0238">DNA-binding</keyword>
<dbReference type="AlphaFoldDB" id="A0A967KEX8"/>
<reference evidence="5" key="1">
    <citation type="submission" date="2020-03" db="EMBL/GenBank/DDBJ databases">
        <title>Genome of Pelagibius litoralis DSM 21314T.</title>
        <authorList>
            <person name="Wang G."/>
        </authorList>
    </citation>
    <scope>NUCLEOTIDE SEQUENCE</scope>
    <source>
        <strain evidence="5">DSM 21314</strain>
    </source>
</reference>
<sequence>MSASVKSLAAAKAGADRAAAKAGDRLDRDERHRRIIGELKSNPTVRISHLAEAFGVSTETVRRDIDSLSSRGLVERTYGGAAAPMGREPTVRERTASMVAERQRIAAVAIQAIAPGDVVMIDSGATTHHLAQAIAAAGVEATVITNGLEIAEEVGASSAVRVILCPGAYSAHEKGVYGQDTCDFLARFHANVAFTSAGGITEGGVTDVDSNACWIKRSMFQRAERRLFMMDNAKFNVRLLEIVMPLTDLTDLVVDKPLPEKLAEAAKAAGITTVVA</sequence>
<evidence type="ECO:0000256" key="1">
    <source>
        <dbReference type="ARBA" id="ARBA00023015"/>
    </source>
</evidence>
<dbReference type="PROSITE" id="PS00894">
    <property type="entry name" value="HTH_DEOR_1"/>
    <property type="match status" value="1"/>
</dbReference>
<dbReference type="PRINTS" id="PR00037">
    <property type="entry name" value="HTHLACR"/>
</dbReference>
<evidence type="ECO:0000313" key="6">
    <source>
        <dbReference type="Proteomes" id="UP000761264"/>
    </source>
</evidence>
<gene>
    <name evidence="5" type="ORF">HBA54_11780</name>
</gene>
<dbReference type="SMART" id="SM01134">
    <property type="entry name" value="DeoRC"/>
    <property type="match status" value="1"/>
</dbReference>
<keyword evidence="1" id="KW-0805">Transcription regulation</keyword>
<dbReference type="SUPFAM" id="SSF100950">
    <property type="entry name" value="NagB/RpiA/CoA transferase-like"/>
    <property type="match status" value="1"/>
</dbReference>
<dbReference type="Pfam" id="PF00455">
    <property type="entry name" value="DeoRC"/>
    <property type="match status" value="1"/>
</dbReference>
<dbReference type="Pfam" id="PF08220">
    <property type="entry name" value="HTH_DeoR"/>
    <property type="match status" value="1"/>
</dbReference>
<dbReference type="Proteomes" id="UP000761264">
    <property type="component" value="Unassembled WGS sequence"/>
</dbReference>
<dbReference type="InterPro" id="IPR018356">
    <property type="entry name" value="Tscrpt_reg_HTH_DeoR_CS"/>
</dbReference>
<evidence type="ECO:0000259" key="4">
    <source>
        <dbReference type="PROSITE" id="PS51000"/>
    </source>
</evidence>
<dbReference type="GO" id="GO:0003700">
    <property type="term" value="F:DNA-binding transcription factor activity"/>
    <property type="evidence" value="ECO:0007669"/>
    <property type="project" value="InterPro"/>
</dbReference>
<keyword evidence="6" id="KW-1185">Reference proteome</keyword>
<dbReference type="InterPro" id="IPR014036">
    <property type="entry name" value="DeoR-like_C"/>
</dbReference>
<keyword evidence="3" id="KW-0804">Transcription</keyword>
<dbReference type="SUPFAM" id="SSF46785">
    <property type="entry name" value="Winged helix' DNA-binding domain"/>
    <property type="match status" value="1"/>
</dbReference>
<comment type="caution">
    <text evidence="5">The sequence shown here is derived from an EMBL/GenBank/DDBJ whole genome shotgun (WGS) entry which is preliminary data.</text>
</comment>
<feature type="domain" description="HTH deoR-type" evidence="4">
    <location>
        <begin position="28"/>
        <end position="83"/>
    </location>
</feature>
<evidence type="ECO:0000256" key="3">
    <source>
        <dbReference type="ARBA" id="ARBA00023163"/>
    </source>
</evidence>
<dbReference type="InterPro" id="IPR036388">
    <property type="entry name" value="WH-like_DNA-bd_sf"/>
</dbReference>
<dbReference type="PANTHER" id="PTHR30363:SF44">
    <property type="entry name" value="AGA OPERON TRANSCRIPTIONAL REPRESSOR-RELATED"/>
    <property type="match status" value="1"/>
</dbReference>
<organism evidence="5 6">
    <name type="scientific">Pelagibius litoralis</name>
    <dbReference type="NCBI Taxonomy" id="374515"/>
    <lineage>
        <taxon>Bacteria</taxon>
        <taxon>Pseudomonadati</taxon>
        <taxon>Pseudomonadota</taxon>
        <taxon>Alphaproteobacteria</taxon>
        <taxon>Rhodospirillales</taxon>
        <taxon>Rhodovibrionaceae</taxon>
        <taxon>Pelagibius</taxon>
    </lineage>
</organism>
<dbReference type="Gene3D" id="3.40.50.1360">
    <property type="match status" value="1"/>
</dbReference>
<dbReference type="InterPro" id="IPR050313">
    <property type="entry name" value="Carb_Metab_HTH_regulators"/>
</dbReference>
<dbReference type="PROSITE" id="PS51000">
    <property type="entry name" value="HTH_DEOR_2"/>
    <property type="match status" value="1"/>
</dbReference>
<proteinExistence type="predicted"/>
<dbReference type="Gene3D" id="1.10.10.10">
    <property type="entry name" value="Winged helix-like DNA-binding domain superfamily/Winged helix DNA-binding domain"/>
    <property type="match status" value="1"/>
</dbReference>
<dbReference type="GO" id="GO:0003677">
    <property type="term" value="F:DNA binding"/>
    <property type="evidence" value="ECO:0007669"/>
    <property type="project" value="UniProtKB-KW"/>
</dbReference>
<dbReference type="InterPro" id="IPR036390">
    <property type="entry name" value="WH_DNA-bd_sf"/>
</dbReference>
<dbReference type="PANTHER" id="PTHR30363">
    <property type="entry name" value="HTH-TYPE TRANSCRIPTIONAL REGULATOR SRLR-RELATED"/>
    <property type="match status" value="1"/>
</dbReference>
<dbReference type="RefSeq" id="WP_167224715.1">
    <property type="nucleotide sequence ID" value="NZ_JAAQPH010000008.1"/>
</dbReference>
<dbReference type="InterPro" id="IPR037171">
    <property type="entry name" value="NagB/RpiA_transferase-like"/>
</dbReference>
<evidence type="ECO:0000256" key="2">
    <source>
        <dbReference type="ARBA" id="ARBA00023125"/>
    </source>
</evidence>
<protein>
    <submittedName>
        <fullName evidence="5">DeoR/GlpR transcriptional regulator</fullName>
    </submittedName>
</protein>
<dbReference type="InterPro" id="IPR001034">
    <property type="entry name" value="DeoR_HTH"/>
</dbReference>
<evidence type="ECO:0000313" key="5">
    <source>
        <dbReference type="EMBL" id="NIA69271.1"/>
    </source>
</evidence>
<dbReference type="SMART" id="SM00420">
    <property type="entry name" value="HTH_DEOR"/>
    <property type="match status" value="1"/>
</dbReference>